<evidence type="ECO:0000256" key="16">
    <source>
        <dbReference type="ARBA" id="ARBA00023018"/>
    </source>
</evidence>
<keyword evidence="18" id="KW-0472">Membrane</keyword>
<keyword evidence="9" id="KW-0812">Transmembrane</keyword>
<dbReference type="STRING" id="84645.A0A498P3C1"/>
<evidence type="ECO:0000256" key="2">
    <source>
        <dbReference type="ARBA" id="ARBA00004414"/>
    </source>
</evidence>
<evidence type="ECO:0000256" key="28">
    <source>
        <dbReference type="RuleBase" id="RU361216"/>
    </source>
</evidence>
<evidence type="ECO:0000256" key="1">
    <source>
        <dbReference type="ARBA" id="ARBA00004146"/>
    </source>
</evidence>
<comment type="catalytic activity">
    <reaction evidence="24">
        <text>K(+)(in) + L-glutamate(out) + 3 Na(+)(out) + H(+)(out) = K(+)(out) + L-glutamate(in) + 3 Na(+)(in) + H(+)(in)</text>
        <dbReference type="Rhea" id="RHEA:70699"/>
        <dbReference type="ChEBI" id="CHEBI:15378"/>
        <dbReference type="ChEBI" id="CHEBI:29101"/>
        <dbReference type="ChEBI" id="CHEBI:29103"/>
        <dbReference type="ChEBI" id="CHEBI:29985"/>
    </reaction>
</comment>
<dbReference type="GO" id="GO:0016324">
    <property type="term" value="C:apical plasma membrane"/>
    <property type="evidence" value="ECO:0007669"/>
    <property type="project" value="UniProtKB-SubCell"/>
</dbReference>
<evidence type="ECO:0000256" key="21">
    <source>
        <dbReference type="ARBA" id="ARBA00034102"/>
    </source>
</evidence>
<comment type="subcellular location">
    <subcellularLocation>
        <location evidence="3">Apical cell membrane</location>
        <topology evidence="3">Multi-pass membrane protein</topology>
    </subcellularLocation>
    <subcellularLocation>
        <location evidence="1">Early endosome membrane</location>
    </subcellularLocation>
    <subcellularLocation>
        <location evidence="2">Late endosome membrane</location>
    </subcellularLocation>
    <subcellularLocation>
        <location evidence="28">Membrane</location>
        <topology evidence="28">Multi-pass membrane protein</topology>
    </subcellularLocation>
    <subcellularLocation>
        <location evidence="4">Recycling endosome membrane</location>
    </subcellularLocation>
    <subcellularLocation>
        <location evidence="21">Synapse</location>
        <location evidence="21">Synaptosome</location>
    </subcellularLocation>
</comment>
<keyword evidence="15" id="KW-1133">Transmembrane helix</keyword>
<evidence type="ECO:0000256" key="10">
    <source>
        <dbReference type="ARBA" id="ARBA00022723"/>
    </source>
</evidence>
<evidence type="ECO:0000313" key="30">
    <source>
        <dbReference type="Proteomes" id="UP000290572"/>
    </source>
</evidence>
<evidence type="ECO:0000256" key="5">
    <source>
        <dbReference type="ARBA" id="ARBA00022448"/>
    </source>
</evidence>
<evidence type="ECO:0000256" key="6">
    <source>
        <dbReference type="ARBA" id="ARBA00022475"/>
    </source>
</evidence>
<evidence type="ECO:0000313" key="29">
    <source>
        <dbReference type="EMBL" id="RXN38705.1"/>
    </source>
</evidence>
<dbReference type="PANTHER" id="PTHR11958:SF109">
    <property type="entry name" value="EXCITATORY AMINO ACID TRANSPORTER 3"/>
    <property type="match status" value="1"/>
</dbReference>
<keyword evidence="11" id="KW-0967">Endosome</keyword>
<dbReference type="AlphaFoldDB" id="A0A498P3C1"/>
<reference evidence="29 30" key="1">
    <citation type="submission" date="2018-03" db="EMBL/GenBank/DDBJ databases">
        <title>Draft genome sequence of Rohu Carp (Labeo rohita).</title>
        <authorList>
            <person name="Das P."/>
            <person name="Kushwaha B."/>
            <person name="Joshi C.G."/>
            <person name="Kumar D."/>
            <person name="Nagpure N.S."/>
            <person name="Sahoo L."/>
            <person name="Das S.P."/>
            <person name="Bit A."/>
            <person name="Patnaik S."/>
            <person name="Meher P.K."/>
            <person name="Jayasankar P."/>
            <person name="Koringa P.G."/>
            <person name="Patel N.V."/>
            <person name="Hinsu A.T."/>
            <person name="Kumar R."/>
            <person name="Pandey M."/>
            <person name="Agarwal S."/>
            <person name="Srivastava S."/>
            <person name="Singh M."/>
            <person name="Iquebal M.A."/>
            <person name="Jaiswal S."/>
            <person name="Angadi U.B."/>
            <person name="Kumar N."/>
            <person name="Raza M."/>
            <person name="Shah T.M."/>
            <person name="Rai A."/>
            <person name="Jena J.K."/>
        </authorList>
    </citation>
    <scope>NUCLEOTIDE SEQUENCE [LARGE SCALE GENOMIC DNA]</scope>
    <source>
        <strain evidence="29">DASCIFA01</strain>
        <tissue evidence="29">Testis</tissue>
    </source>
</reference>
<evidence type="ECO:0000256" key="7">
    <source>
        <dbReference type="ARBA" id="ARBA00022553"/>
    </source>
</evidence>
<evidence type="ECO:0000256" key="26">
    <source>
        <dbReference type="ARBA" id="ARBA00049118"/>
    </source>
</evidence>
<dbReference type="EMBL" id="QBIY01004569">
    <property type="protein sequence ID" value="RXN38705.1"/>
    <property type="molecule type" value="Genomic_DNA"/>
</dbReference>
<comment type="catalytic activity">
    <reaction evidence="27">
        <text>K(+)(in) + L-cysteine(out) + 3 Na(+)(out) + H(+)(out) = K(+)(out) + L-cysteine(in) + 3 Na(+)(in) + H(+)(in)</text>
        <dbReference type="Rhea" id="RHEA:82559"/>
        <dbReference type="ChEBI" id="CHEBI:15378"/>
        <dbReference type="ChEBI" id="CHEBI:29101"/>
        <dbReference type="ChEBI" id="CHEBI:29103"/>
        <dbReference type="ChEBI" id="CHEBI:35235"/>
    </reaction>
</comment>
<dbReference type="GO" id="GO:0031902">
    <property type="term" value="C:late endosome membrane"/>
    <property type="evidence" value="ECO:0007669"/>
    <property type="project" value="UniProtKB-SubCell"/>
</dbReference>
<evidence type="ECO:0000256" key="25">
    <source>
        <dbReference type="ARBA" id="ARBA00048715"/>
    </source>
</evidence>
<keyword evidence="16" id="KW-0770">Synapse</keyword>
<keyword evidence="10" id="KW-0479">Metal-binding</keyword>
<dbReference type="SUPFAM" id="SSF118215">
    <property type="entry name" value="Proton glutamate symport protein"/>
    <property type="match status" value="1"/>
</dbReference>
<keyword evidence="17" id="KW-0915">Sodium</keyword>
<comment type="caution">
    <text evidence="29">The sequence shown here is derived from an EMBL/GenBank/DDBJ whole genome shotgun (WGS) entry which is preliminary data.</text>
</comment>
<evidence type="ECO:0000256" key="11">
    <source>
        <dbReference type="ARBA" id="ARBA00022753"/>
    </source>
</evidence>
<evidence type="ECO:0000256" key="18">
    <source>
        <dbReference type="ARBA" id="ARBA00023136"/>
    </source>
</evidence>
<dbReference type="GO" id="GO:0046872">
    <property type="term" value="F:metal ion binding"/>
    <property type="evidence" value="ECO:0007669"/>
    <property type="project" value="UniProtKB-KW"/>
</dbReference>
<evidence type="ECO:0000256" key="8">
    <source>
        <dbReference type="ARBA" id="ARBA00022599"/>
    </source>
</evidence>
<dbReference type="InterPro" id="IPR018107">
    <property type="entry name" value="Na-dicarboxylate_symporter_CS"/>
</dbReference>
<dbReference type="Proteomes" id="UP000290572">
    <property type="component" value="Unassembled WGS sequence"/>
</dbReference>
<evidence type="ECO:0000256" key="17">
    <source>
        <dbReference type="ARBA" id="ARBA00023053"/>
    </source>
</evidence>
<comment type="catalytic activity">
    <reaction evidence="26">
        <text>D-aspartate(out) + K(+)(in) + 3 Na(+)(out) + H(+)(out) = D-aspartate(in) + K(+)(out) + 3 Na(+)(in) + H(+)(in)</text>
        <dbReference type="Rhea" id="RHEA:71379"/>
        <dbReference type="ChEBI" id="CHEBI:15378"/>
        <dbReference type="ChEBI" id="CHEBI:29101"/>
        <dbReference type="ChEBI" id="CHEBI:29103"/>
        <dbReference type="ChEBI" id="CHEBI:29990"/>
    </reaction>
</comment>
<keyword evidence="14" id="KW-0029">Amino-acid transport</keyword>
<evidence type="ECO:0000256" key="20">
    <source>
        <dbReference type="ARBA" id="ARBA00023214"/>
    </source>
</evidence>
<name>A0A498P3C1_LABRO</name>
<keyword evidence="7" id="KW-0597">Phosphoprotein</keyword>
<evidence type="ECO:0000256" key="19">
    <source>
        <dbReference type="ARBA" id="ARBA00023180"/>
    </source>
</evidence>
<dbReference type="Pfam" id="PF00375">
    <property type="entry name" value="SDF"/>
    <property type="match status" value="1"/>
</dbReference>
<evidence type="ECO:0000256" key="23">
    <source>
        <dbReference type="ARBA" id="ARBA00045494"/>
    </source>
</evidence>
<evidence type="ECO:0000256" key="24">
    <source>
        <dbReference type="ARBA" id="ARBA00047601"/>
    </source>
</evidence>
<keyword evidence="20" id="KW-0868">Chloride</keyword>
<dbReference type="GO" id="GO:0043005">
    <property type="term" value="C:neuron projection"/>
    <property type="evidence" value="ECO:0007669"/>
    <property type="project" value="UniProtKB-KW"/>
</dbReference>
<dbReference type="PANTHER" id="PTHR11958">
    <property type="entry name" value="SODIUM/DICARBOXYLATE SYMPORTER-RELATED"/>
    <property type="match status" value="1"/>
</dbReference>
<sequence>MPIGILFLIAAKIIEVDDWEIFRKMGMYMTSHPFHDIPPPHILCVCEEESIHLHSGNGTGFANSSHDFLKETAINKTLHYISSATLPVTFRCAEENNRIDKRITRFVLPVGATINMDGTALYEAVASIFIAQLNNLDLDAGQIVTISITATVASIGAAGVPNAGLVTMVIVLTAVGLPASDVTLIVAVDWLL</sequence>
<evidence type="ECO:0000256" key="12">
    <source>
        <dbReference type="ARBA" id="ARBA00022847"/>
    </source>
</evidence>
<comment type="catalytic activity">
    <reaction evidence="25">
        <text>K(+)(in) + L-aspartate(out) + 3 Na(+)(out) + H(+)(out) = K(+)(out) + L-aspartate(in) + 3 Na(+)(in) + H(+)(in)</text>
        <dbReference type="Rhea" id="RHEA:70851"/>
        <dbReference type="ChEBI" id="CHEBI:15378"/>
        <dbReference type="ChEBI" id="CHEBI:29101"/>
        <dbReference type="ChEBI" id="CHEBI:29103"/>
        <dbReference type="ChEBI" id="CHEBI:29991"/>
    </reaction>
</comment>
<evidence type="ECO:0000256" key="4">
    <source>
        <dbReference type="ARBA" id="ARBA00004565"/>
    </source>
</evidence>
<dbReference type="GO" id="GO:0031901">
    <property type="term" value="C:early endosome membrane"/>
    <property type="evidence" value="ECO:0007669"/>
    <property type="project" value="UniProtKB-SubCell"/>
</dbReference>
<dbReference type="Gene3D" id="1.10.3860.10">
    <property type="entry name" value="Sodium:dicarboxylate symporter"/>
    <property type="match status" value="1"/>
</dbReference>
<evidence type="ECO:0000256" key="22">
    <source>
        <dbReference type="ARBA" id="ARBA00037996"/>
    </source>
</evidence>
<comment type="function">
    <text evidence="23">Sodium-dependent, high-affinity amino acid transporter that mediates the uptake of L-glutamate and also L-aspartate and D-aspartate. Can also transport L-cysteine. Functions as a symporter that transports one amino acid molecule together with two or three Na(+) ions and one proton, in parallel with the counter-transport of one K(+) ion. Mediates Cl(-) flux that is not coupled to amino acid transport; this avoids the accumulation of negative charges due to aspartate and Na(+) symport. Plays an important role in L-glutamate and L-aspartate reabsorption in renal tubuli. Plays a redundant role in the rapid removal of released glutamate from the synaptic cleft, which is essential for terminating the postsynaptic action of glutamate. Contributes to glutathione biosynthesis and protection against oxidative stress via its role in L-glutamate and L-cysteine transport. Negatively regulated by ARL6IP5.</text>
</comment>
<dbReference type="GO" id="GO:0045202">
    <property type="term" value="C:synapse"/>
    <property type="evidence" value="ECO:0007669"/>
    <property type="project" value="UniProtKB-SubCell"/>
</dbReference>
<evidence type="ECO:0000256" key="3">
    <source>
        <dbReference type="ARBA" id="ARBA00004424"/>
    </source>
</evidence>
<protein>
    <recommendedName>
        <fullName evidence="28">Amino acid transporter</fullName>
    </recommendedName>
</protein>
<dbReference type="GO" id="GO:0005313">
    <property type="term" value="F:L-glutamate transmembrane transporter activity"/>
    <property type="evidence" value="ECO:0007669"/>
    <property type="project" value="TreeGrafter"/>
</dbReference>
<keyword evidence="30" id="KW-1185">Reference proteome</keyword>
<organism evidence="29 30">
    <name type="scientific">Labeo rohita</name>
    <name type="common">Indian major carp</name>
    <name type="synonym">Cyprinus rohita</name>
    <dbReference type="NCBI Taxonomy" id="84645"/>
    <lineage>
        <taxon>Eukaryota</taxon>
        <taxon>Metazoa</taxon>
        <taxon>Chordata</taxon>
        <taxon>Craniata</taxon>
        <taxon>Vertebrata</taxon>
        <taxon>Euteleostomi</taxon>
        <taxon>Actinopterygii</taxon>
        <taxon>Neopterygii</taxon>
        <taxon>Teleostei</taxon>
        <taxon>Ostariophysi</taxon>
        <taxon>Cypriniformes</taxon>
        <taxon>Cyprinidae</taxon>
        <taxon>Labeoninae</taxon>
        <taxon>Labeonini</taxon>
        <taxon>Labeo</taxon>
    </lineage>
</organism>
<dbReference type="InterPro" id="IPR036458">
    <property type="entry name" value="Na:dicarbo_symporter_sf"/>
</dbReference>
<keyword evidence="8" id="KW-0771">Synaptosome</keyword>
<gene>
    <name evidence="29" type="ORF">ROHU_000875</name>
</gene>
<dbReference type="PRINTS" id="PR00173">
    <property type="entry name" value="EDTRNSPORT"/>
</dbReference>
<evidence type="ECO:0000256" key="9">
    <source>
        <dbReference type="ARBA" id="ARBA00022692"/>
    </source>
</evidence>
<dbReference type="GO" id="GO:0033229">
    <property type="term" value="F:cysteine transmembrane transporter activity"/>
    <property type="evidence" value="ECO:0007669"/>
    <property type="project" value="TreeGrafter"/>
</dbReference>
<keyword evidence="19" id="KW-0325">Glycoprotein</keyword>
<evidence type="ECO:0000256" key="13">
    <source>
        <dbReference type="ARBA" id="ARBA00022958"/>
    </source>
</evidence>
<proteinExistence type="inferred from homology"/>
<dbReference type="GO" id="GO:0055038">
    <property type="term" value="C:recycling endosome membrane"/>
    <property type="evidence" value="ECO:0007669"/>
    <property type="project" value="UniProtKB-SubCell"/>
</dbReference>
<keyword evidence="6" id="KW-1003">Cell membrane</keyword>
<comment type="similarity">
    <text evidence="22">Belongs to the dicarboxylate/amino acid:cation symporter (DAACS) (TC 2.A.23) family. SLC1A1 subfamily.</text>
</comment>
<evidence type="ECO:0000256" key="15">
    <source>
        <dbReference type="ARBA" id="ARBA00022989"/>
    </source>
</evidence>
<dbReference type="PROSITE" id="PS00714">
    <property type="entry name" value="NA_DICARBOXYL_SYMP_2"/>
    <property type="match status" value="1"/>
</dbReference>
<dbReference type="InterPro" id="IPR001991">
    <property type="entry name" value="Na-dicarboxylate_symporter"/>
</dbReference>
<dbReference type="GO" id="GO:0015501">
    <property type="term" value="F:glutamate:sodium symporter activity"/>
    <property type="evidence" value="ECO:0007669"/>
    <property type="project" value="TreeGrafter"/>
</dbReference>
<accession>A0A498P3C1</accession>
<evidence type="ECO:0000256" key="27">
    <source>
        <dbReference type="ARBA" id="ARBA00049885"/>
    </source>
</evidence>
<evidence type="ECO:0000256" key="14">
    <source>
        <dbReference type="ARBA" id="ARBA00022970"/>
    </source>
</evidence>
<keyword evidence="12 28" id="KW-0769">Symport</keyword>
<keyword evidence="13" id="KW-0630">Potassium</keyword>
<dbReference type="InterPro" id="IPR050746">
    <property type="entry name" value="DAACS"/>
</dbReference>
<keyword evidence="5 28" id="KW-0813">Transport</keyword>